<evidence type="ECO:0000259" key="3">
    <source>
        <dbReference type="Pfam" id="PF20250"/>
    </source>
</evidence>
<feature type="coiled-coil region" evidence="1">
    <location>
        <begin position="428"/>
        <end position="462"/>
    </location>
</feature>
<dbReference type="PANTHER" id="PTHR38032">
    <property type="entry name" value="POLYMERASE-RELATED"/>
    <property type="match status" value="1"/>
</dbReference>
<evidence type="ECO:0000256" key="1">
    <source>
        <dbReference type="SAM" id="Coils"/>
    </source>
</evidence>
<dbReference type="PANTHER" id="PTHR38032:SF1">
    <property type="entry name" value="RNA-BINDING PROTEIN KHPB N-TERMINAL DOMAIN-CONTAINING PROTEIN"/>
    <property type="match status" value="1"/>
</dbReference>
<feature type="domain" description="Flagellar Assembly Protein A N-terminal region" evidence="3">
    <location>
        <begin position="85"/>
        <end position="262"/>
    </location>
</feature>
<dbReference type="OrthoDB" id="5807941at2"/>
<dbReference type="EMBL" id="PVNP01000192">
    <property type="protein sequence ID" value="PRO72151.1"/>
    <property type="molecule type" value="Genomic_DNA"/>
</dbReference>
<comment type="caution">
    <text evidence="4">The sequence shown here is derived from an EMBL/GenBank/DDBJ whole genome shotgun (WGS) entry which is preliminary data.</text>
</comment>
<sequence>MQGVKFSFDTNRENVTLTISPGELEQELSAEEVHKALCEQGFDEVYLSENAIKTACDKANHLFKTRDSSQQVVEQVGERRHTEVEFRISEDNMSAYAILTAPHGGQLPRAEQIQMMAKNNGIRRGVGIKRIRALLDRVAEAEPGSHVEGEIAKGLPPRDGHSSKQVPLVPNALERVLKPQAKTDKKVDLRNLGEIVCVKAGAEVLRREAPGKGRHGFDVHGNVLPSKIGDWVPLNLGSGTALSDHDENLVVSTIAGMPKYNNLVMQVDDTFICQGVNVGTGHITYEGSVLVNGDVTENMIVKAKGDVTVNGFAESAHIQADGDVIITEGAMGKQSDNHNEYTCTIQAGGSVYLQHGQGLDIICGGNLNVGRQLAHCRVITGGQIVVGQPDNPQGNLFACEISSHGPVIAGTVGAVSGSTLRIDFSMGFNQLQARKDSFEELLRQIRGNAERHKQKIDNINNRVVPKSLLSKVDEAKEMLKNESNLLTWMESKSVEMSQAKQQYQEAAKLIANKKLYSGVSVKLNNRNWRSEREYDRAQVSYDMHQWKYEPLV</sequence>
<protein>
    <submittedName>
        <fullName evidence="4">DUF342 domain-containing protein</fullName>
    </submittedName>
</protein>
<dbReference type="InterPro" id="IPR046865">
    <property type="entry name" value="FapA_b_solenoid"/>
</dbReference>
<organism evidence="4 5">
    <name type="scientific">Alteromonas alba</name>
    <dbReference type="NCBI Taxonomy" id="2079529"/>
    <lineage>
        <taxon>Bacteria</taxon>
        <taxon>Pseudomonadati</taxon>
        <taxon>Pseudomonadota</taxon>
        <taxon>Gammaproteobacteria</taxon>
        <taxon>Alteromonadales</taxon>
        <taxon>Alteromonadaceae</taxon>
        <taxon>Alteromonas/Salinimonas group</taxon>
        <taxon>Alteromonas</taxon>
    </lineage>
</organism>
<name>A0A2S9V6R7_9ALTE</name>
<reference evidence="5" key="1">
    <citation type="journal article" date="2020" name="Int. J. Syst. Evol. Microbiol.">
        <title>Alteromonas alba sp. nov., a marine bacterium isolated from the seawater of the West Pacific Ocean.</title>
        <authorList>
            <person name="Sun C."/>
            <person name="Wu Y.-H."/>
            <person name="Xamxidin M."/>
            <person name="Cheng H."/>
            <person name="Xu X.-W."/>
        </authorList>
    </citation>
    <scope>NUCLEOTIDE SEQUENCE [LARGE SCALE GENOMIC DNA]</scope>
    <source>
        <strain evidence="5">190</strain>
    </source>
</reference>
<dbReference type="InterPro" id="IPR005646">
    <property type="entry name" value="FapA"/>
</dbReference>
<feature type="region of interest" description="Disordered" evidence="2">
    <location>
        <begin position="145"/>
        <end position="165"/>
    </location>
</feature>
<gene>
    <name evidence="4" type="ORF">C6Y40_18410</name>
</gene>
<keyword evidence="1" id="KW-0175">Coiled coil</keyword>
<dbReference type="AlphaFoldDB" id="A0A2S9V6R7"/>
<dbReference type="InterPro" id="IPR046866">
    <property type="entry name" value="FapA_N"/>
</dbReference>
<proteinExistence type="predicted"/>
<evidence type="ECO:0000313" key="5">
    <source>
        <dbReference type="Proteomes" id="UP000238949"/>
    </source>
</evidence>
<dbReference type="Pfam" id="PF03961">
    <property type="entry name" value="FapA"/>
    <property type="match status" value="1"/>
</dbReference>
<dbReference type="Pfam" id="PF20250">
    <property type="entry name" value="FapA_N"/>
    <property type="match status" value="1"/>
</dbReference>
<feature type="compositionally biased region" description="Basic and acidic residues" evidence="2">
    <location>
        <begin position="145"/>
        <end position="162"/>
    </location>
</feature>
<accession>A0A2S9V6R7</accession>
<dbReference type="RefSeq" id="WP_105935864.1">
    <property type="nucleotide sequence ID" value="NZ_PVNP01000192.1"/>
</dbReference>
<evidence type="ECO:0000256" key="2">
    <source>
        <dbReference type="SAM" id="MobiDB-lite"/>
    </source>
</evidence>
<keyword evidence="5" id="KW-1185">Reference proteome</keyword>
<evidence type="ECO:0000313" key="4">
    <source>
        <dbReference type="EMBL" id="PRO72151.1"/>
    </source>
</evidence>
<dbReference type="Proteomes" id="UP000238949">
    <property type="component" value="Unassembled WGS sequence"/>
</dbReference>